<name>A0A8S4R7Y8_9NEOP</name>
<evidence type="ECO:0000313" key="3">
    <source>
        <dbReference type="Proteomes" id="UP000838756"/>
    </source>
</evidence>
<dbReference type="Gene3D" id="1.10.238.20">
    <property type="entry name" value="Pheromone/general odorant binding protein domain"/>
    <property type="match status" value="1"/>
</dbReference>
<proteinExistence type="predicted"/>
<comment type="caution">
    <text evidence="2">The sequence shown here is derived from an EMBL/GenBank/DDBJ whole genome shotgun (WGS) entry which is preliminary data.</text>
</comment>
<reference evidence="2" key="1">
    <citation type="submission" date="2022-03" db="EMBL/GenBank/DDBJ databases">
        <authorList>
            <person name="Lindestad O."/>
        </authorList>
    </citation>
    <scope>NUCLEOTIDE SEQUENCE</scope>
</reference>
<gene>
    <name evidence="2" type="primary">jg7203</name>
    <name evidence="2" type="ORF">PAEG_LOCUS10242</name>
</gene>
<dbReference type="Proteomes" id="UP000838756">
    <property type="component" value="Unassembled WGS sequence"/>
</dbReference>
<evidence type="ECO:0000256" key="1">
    <source>
        <dbReference type="SAM" id="SignalP"/>
    </source>
</evidence>
<keyword evidence="1" id="KW-0732">Signal</keyword>
<dbReference type="InterPro" id="IPR036728">
    <property type="entry name" value="PBP_GOBP_sf"/>
</dbReference>
<feature type="chain" id="PRO_5035768557" evidence="1">
    <location>
        <begin position="21"/>
        <end position="173"/>
    </location>
</feature>
<sequence length="173" mass="20023">MVAMSFLSGLLFIVISSVYAGDEDAMMSCLELFNPEGIEKMCCENFESFENINKDYEECLKEDSEEWMCEDFQCILKKSGVMQGDTIDEDGAKKFYDTLEKDYPKEKSLIERARRECLDDKYQSYPPEDSCPAVKFYICNYINAYLECDSWKKLDVCTEMAENAKKCKKTLDG</sequence>
<protein>
    <submittedName>
        <fullName evidence="2">Jg7203 protein</fullName>
    </submittedName>
</protein>
<dbReference type="EMBL" id="CAKXAJ010024854">
    <property type="protein sequence ID" value="CAH2231791.1"/>
    <property type="molecule type" value="Genomic_DNA"/>
</dbReference>
<feature type="signal peptide" evidence="1">
    <location>
        <begin position="1"/>
        <end position="20"/>
    </location>
</feature>
<organism evidence="2 3">
    <name type="scientific">Pararge aegeria aegeria</name>
    <dbReference type="NCBI Taxonomy" id="348720"/>
    <lineage>
        <taxon>Eukaryota</taxon>
        <taxon>Metazoa</taxon>
        <taxon>Ecdysozoa</taxon>
        <taxon>Arthropoda</taxon>
        <taxon>Hexapoda</taxon>
        <taxon>Insecta</taxon>
        <taxon>Pterygota</taxon>
        <taxon>Neoptera</taxon>
        <taxon>Endopterygota</taxon>
        <taxon>Lepidoptera</taxon>
        <taxon>Glossata</taxon>
        <taxon>Ditrysia</taxon>
        <taxon>Papilionoidea</taxon>
        <taxon>Nymphalidae</taxon>
        <taxon>Satyrinae</taxon>
        <taxon>Satyrini</taxon>
        <taxon>Parargina</taxon>
        <taxon>Pararge</taxon>
    </lineage>
</organism>
<accession>A0A8S4R7Y8</accession>
<keyword evidence="3" id="KW-1185">Reference proteome</keyword>
<dbReference type="GO" id="GO:0005549">
    <property type="term" value="F:odorant binding"/>
    <property type="evidence" value="ECO:0007669"/>
    <property type="project" value="InterPro"/>
</dbReference>
<evidence type="ECO:0000313" key="2">
    <source>
        <dbReference type="EMBL" id="CAH2231791.1"/>
    </source>
</evidence>
<dbReference type="AlphaFoldDB" id="A0A8S4R7Y8"/>
<dbReference type="OrthoDB" id="7234983at2759"/>